<dbReference type="PRINTS" id="PR00080">
    <property type="entry name" value="SDRFAMILY"/>
</dbReference>
<dbReference type="PRINTS" id="PR00081">
    <property type="entry name" value="GDHRDH"/>
</dbReference>
<dbReference type="CDD" id="cd05233">
    <property type="entry name" value="SDR_c"/>
    <property type="match status" value="1"/>
</dbReference>
<evidence type="ECO:0000256" key="3">
    <source>
        <dbReference type="ARBA" id="ARBA00023002"/>
    </source>
</evidence>
<comment type="caution">
    <text evidence="4">The sequence shown here is derived from an EMBL/GenBank/DDBJ whole genome shotgun (WGS) entry which is preliminary data.</text>
</comment>
<dbReference type="SUPFAM" id="SSF51735">
    <property type="entry name" value="NAD(P)-binding Rossmann-fold domains"/>
    <property type="match status" value="1"/>
</dbReference>
<gene>
    <name evidence="4" type="ORF">CEP51_015077</name>
</gene>
<dbReference type="PANTHER" id="PTHR24321:SF8">
    <property type="entry name" value="ESTRADIOL 17-BETA-DEHYDROGENASE 8-RELATED"/>
    <property type="match status" value="1"/>
</dbReference>
<name>A0A428PH11_9HYPO</name>
<dbReference type="Pfam" id="PF13561">
    <property type="entry name" value="adh_short_C2"/>
    <property type="match status" value="1"/>
</dbReference>
<comment type="similarity">
    <text evidence="1">Belongs to the short-chain dehydrogenases/reductases (SDR) family.</text>
</comment>
<accession>A0A428PH11</accession>
<evidence type="ECO:0000256" key="1">
    <source>
        <dbReference type="ARBA" id="ARBA00006484"/>
    </source>
</evidence>
<reference evidence="4 5" key="1">
    <citation type="submission" date="2017-06" db="EMBL/GenBank/DDBJ databases">
        <title>Comparative genomic analysis of Ambrosia Fusariam Clade fungi.</title>
        <authorList>
            <person name="Stajich J.E."/>
            <person name="Carrillo J."/>
            <person name="Kijimoto T."/>
            <person name="Eskalen A."/>
            <person name="O'Donnell K."/>
            <person name="Kasson M."/>
        </authorList>
    </citation>
    <scope>NUCLEOTIDE SEQUENCE [LARGE SCALE GENOMIC DNA]</scope>
    <source>
        <strain evidence="4 5">NRRL62606</strain>
    </source>
</reference>
<dbReference type="FunFam" id="3.40.50.720:FF:000084">
    <property type="entry name" value="Short-chain dehydrogenase reductase"/>
    <property type="match status" value="1"/>
</dbReference>
<proteinExistence type="inferred from homology"/>
<keyword evidence="5" id="KW-1185">Reference proteome</keyword>
<sequence length="310" mass="33413">MICEDSPRRQQVSSFVALISSPASLNFNPDTDTDTDTDTMPLNHAIYPSLYGKTVLVTGGAEGIGASIVELFCLQGCHVFFLDIATVSAQQTIERVNLLCAKSDSRFGPLTPPTFFQGDVTNLPDLQSAVDNIVKEHGVVNILINNAAAAGAKARLDTDKVTPEDWDFQCNASLRHIFFLTQAVLPTMKAAGSGSIVNMGSITWRIPAAGQPVYGACKAAVMGLTRIQSKETGPWNIRINSVMPGAIATQRQRDEVLTPEYRAEVMRNQSLQRDLEPEDVAKVVIFLASDEANGVTGSTYVVDGGWCSDT</sequence>
<dbReference type="InterPro" id="IPR036291">
    <property type="entry name" value="NAD(P)-bd_dom_sf"/>
</dbReference>
<evidence type="ECO:0000313" key="4">
    <source>
        <dbReference type="EMBL" id="RSL52324.1"/>
    </source>
</evidence>
<protein>
    <recommendedName>
        <fullName evidence="6">3-oxoacyl-[acyl-carrier-protein] reductase FabG</fullName>
    </recommendedName>
</protein>
<dbReference type="GO" id="GO:0016491">
    <property type="term" value="F:oxidoreductase activity"/>
    <property type="evidence" value="ECO:0007669"/>
    <property type="project" value="UniProtKB-KW"/>
</dbReference>
<dbReference type="InterPro" id="IPR002347">
    <property type="entry name" value="SDR_fam"/>
</dbReference>
<keyword evidence="2" id="KW-0521">NADP</keyword>
<organism evidence="4 5">
    <name type="scientific">Fusarium floridanum</name>
    <dbReference type="NCBI Taxonomy" id="1325733"/>
    <lineage>
        <taxon>Eukaryota</taxon>
        <taxon>Fungi</taxon>
        <taxon>Dikarya</taxon>
        <taxon>Ascomycota</taxon>
        <taxon>Pezizomycotina</taxon>
        <taxon>Sordariomycetes</taxon>
        <taxon>Hypocreomycetidae</taxon>
        <taxon>Hypocreales</taxon>
        <taxon>Nectriaceae</taxon>
        <taxon>Fusarium</taxon>
        <taxon>Fusarium solani species complex</taxon>
    </lineage>
</organism>
<dbReference type="InterPro" id="IPR020904">
    <property type="entry name" value="Sc_DH/Rdtase_CS"/>
</dbReference>
<evidence type="ECO:0000256" key="2">
    <source>
        <dbReference type="ARBA" id="ARBA00022857"/>
    </source>
</evidence>
<dbReference type="PANTHER" id="PTHR24321">
    <property type="entry name" value="DEHYDROGENASES, SHORT CHAIN"/>
    <property type="match status" value="1"/>
</dbReference>
<dbReference type="AlphaFoldDB" id="A0A428PH11"/>
<evidence type="ECO:0008006" key="6">
    <source>
        <dbReference type="Google" id="ProtNLM"/>
    </source>
</evidence>
<dbReference type="Gene3D" id="3.40.50.720">
    <property type="entry name" value="NAD(P)-binding Rossmann-like Domain"/>
    <property type="match status" value="1"/>
</dbReference>
<evidence type="ECO:0000313" key="5">
    <source>
        <dbReference type="Proteomes" id="UP000287972"/>
    </source>
</evidence>
<dbReference type="Proteomes" id="UP000287972">
    <property type="component" value="Unassembled WGS sequence"/>
</dbReference>
<dbReference type="EMBL" id="NKCL01000762">
    <property type="protein sequence ID" value="RSL52324.1"/>
    <property type="molecule type" value="Genomic_DNA"/>
</dbReference>
<keyword evidence="3" id="KW-0560">Oxidoreductase</keyword>
<dbReference type="PROSITE" id="PS00061">
    <property type="entry name" value="ADH_SHORT"/>
    <property type="match status" value="1"/>
</dbReference>